<reference evidence="2" key="1">
    <citation type="journal article" date="2022" name="Mol. Ecol. Resour.">
        <title>The genomes of chicory, endive, great burdock and yacon provide insights into Asteraceae palaeo-polyploidization history and plant inulin production.</title>
        <authorList>
            <person name="Fan W."/>
            <person name="Wang S."/>
            <person name="Wang H."/>
            <person name="Wang A."/>
            <person name="Jiang F."/>
            <person name="Liu H."/>
            <person name="Zhao H."/>
            <person name="Xu D."/>
            <person name="Zhang Y."/>
        </authorList>
    </citation>
    <scope>NUCLEOTIDE SEQUENCE [LARGE SCALE GENOMIC DNA]</scope>
    <source>
        <strain evidence="2">cv. Yunnan</strain>
    </source>
</reference>
<organism evidence="1 2">
    <name type="scientific">Smallanthus sonchifolius</name>
    <dbReference type="NCBI Taxonomy" id="185202"/>
    <lineage>
        <taxon>Eukaryota</taxon>
        <taxon>Viridiplantae</taxon>
        <taxon>Streptophyta</taxon>
        <taxon>Embryophyta</taxon>
        <taxon>Tracheophyta</taxon>
        <taxon>Spermatophyta</taxon>
        <taxon>Magnoliopsida</taxon>
        <taxon>eudicotyledons</taxon>
        <taxon>Gunneridae</taxon>
        <taxon>Pentapetalae</taxon>
        <taxon>asterids</taxon>
        <taxon>campanulids</taxon>
        <taxon>Asterales</taxon>
        <taxon>Asteraceae</taxon>
        <taxon>Asteroideae</taxon>
        <taxon>Heliantheae alliance</taxon>
        <taxon>Millerieae</taxon>
        <taxon>Smallanthus</taxon>
    </lineage>
</organism>
<comment type="caution">
    <text evidence="1">The sequence shown here is derived from an EMBL/GenBank/DDBJ whole genome shotgun (WGS) entry which is preliminary data.</text>
</comment>
<reference evidence="1 2" key="2">
    <citation type="journal article" date="2022" name="Mol. Ecol. Resour.">
        <title>The genomes of chicory, endive, great burdock and yacon provide insights into Asteraceae paleo-polyploidization history and plant inulin production.</title>
        <authorList>
            <person name="Fan W."/>
            <person name="Wang S."/>
            <person name="Wang H."/>
            <person name="Wang A."/>
            <person name="Jiang F."/>
            <person name="Liu H."/>
            <person name="Zhao H."/>
            <person name="Xu D."/>
            <person name="Zhang Y."/>
        </authorList>
    </citation>
    <scope>NUCLEOTIDE SEQUENCE [LARGE SCALE GENOMIC DNA]</scope>
    <source>
        <strain evidence="2">cv. Yunnan</strain>
        <tissue evidence="1">Leaves</tissue>
    </source>
</reference>
<dbReference type="EMBL" id="CM042019">
    <property type="protein sequence ID" value="KAI3825005.1"/>
    <property type="molecule type" value="Genomic_DNA"/>
</dbReference>
<name>A0ACB9JYI0_9ASTR</name>
<evidence type="ECO:0000313" key="2">
    <source>
        <dbReference type="Proteomes" id="UP001056120"/>
    </source>
</evidence>
<sequence length="686" mass="78134">MSYTRVSGIDMTMGYEGDFQRRQVTMTMLGKQWRYLFHVLIHCMSPRTTAFDQIGEVFSRALVCLATHRRFNFSRMIFEAIIRKFVGPRQNYKLLMYPRFVQMIINTLLPDLPNDGIELPLEQMQQVIFSSMNNVRKRSKFSGTVTPLFPNMIVEDPDPYFNIDDEVDDIMDSDVENVEGEDDGDDGDDGNNNSDNDAGNAEQANQNFKVNQQANLEEPENIEQPIDEVIETVNKPAEPQNIETEVQNEDHLIDETVQTPEVQATETPPIKKQKDVETEKTMPSTPPPSKGIVFKTPESKRLKTMARREVSGKGKGKEIPEKQKFKPTRDYNLVDEELLKFATKETSDTHLGLQTHYDNVTPPTNPVNQSNVNQEGPSTAQPHSVPSPVIETIFYGSQDMFDVDYLLNNQGEGMEITDDIEKDKDEDKEKEEEVEVVIIGERKDDDKPSDDDDDSSNDGTGNIGGGSNEQESSDEGDGSVIGKMGKIIEDRIPFEVPDEEEDQSTTTPKLNVIDKSLCSKFKTLPTWDIRELSHLDLINPSRNSNAANFETYLRNQCALDKFDSFQPQVPKCIKQKKKDKDGKRQFKCEYDSKTHEALITQQDLAKVRVFDPMDLFSFSDEDLKILYHNPIQCDMSSMNKTEAKLYMMVDTRCLSMRYEAKIIKKRLADLESKRVKVEAKPAADNN</sequence>
<protein>
    <submittedName>
        <fullName evidence="1">Uncharacterized protein</fullName>
    </submittedName>
</protein>
<evidence type="ECO:0000313" key="1">
    <source>
        <dbReference type="EMBL" id="KAI3825005.1"/>
    </source>
</evidence>
<gene>
    <name evidence="1" type="ORF">L1987_06480</name>
</gene>
<keyword evidence="2" id="KW-1185">Reference proteome</keyword>
<dbReference type="Proteomes" id="UP001056120">
    <property type="component" value="Linkage Group LG02"/>
</dbReference>
<proteinExistence type="predicted"/>
<accession>A0ACB9JYI0</accession>